<evidence type="ECO:0000256" key="7">
    <source>
        <dbReference type="ARBA" id="ARBA00022967"/>
    </source>
</evidence>
<keyword evidence="6 10" id="KW-0067">ATP-binding</keyword>
<keyword evidence="8" id="KW-0472">Membrane</keyword>
<keyword evidence="11" id="KW-1185">Reference proteome</keyword>
<dbReference type="GO" id="GO:0005524">
    <property type="term" value="F:ATP binding"/>
    <property type="evidence" value="ECO:0007669"/>
    <property type="project" value="UniProtKB-KW"/>
</dbReference>
<dbReference type="InterPro" id="IPR015856">
    <property type="entry name" value="ABC_transpr_CbiO/EcfA_su"/>
</dbReference>
<evidence type="ECO:0000256" key="1">
    <source>
        <dbReference type="ARBA" id="ARBA00004202"/>
    </source>
</evidence>
<evidence type="ECO:0000256" key="8">
    <source>
        <dbReference type="ARBA" id="ARBA00023136"/>
    </source>
</evidence>
<dbReference type="Proteomes" id="UP001489509">
    <property type="component" value="Unassembled WGS sequence"/>
</dbReference>
<feature type="domain" description="ABC transporter" evidence="9">
    <location>
        <begin position="299"/>
        <end position="532"/>
    </location>
</feature>
<keyword evidence="4" id="KW-1003">Cell membrane</keyword>
<dbReference type="Gene3D" id="3.40.50.300">
    <property type="entry name" value="P-loop containing nucleotide triphosphate hydrolases"/>
    <property type="match status" value="2"/>
</dbReference>
<organism evidence="10 11">
    <name type="scientific">Solibaculum intestinale</name>
    <dbReference type="NCBI Taxonomy" id="3133165"/>
    <lineage>
        <taxon>Bacteria</taxon>
        <taxon>Bacillati</taxon>
        <taxon>Bacillota</taxon>
        <taxon>Clostridia</taxon>
        <taxon>Eubacteriales</taxon>
        <taxon>Oscillospiraceae</taxon>
        <taxon>Solibaculum</taxon>
    </lineage>
</organism>
<protein>
    <submittedName>
        <fullName evidence="10">ATP-binding cassette domain-containing protein</fullName>
    </submittedName>
</protein>
<comment type="similarity">
    <text evidence="2">Belongs to the ABC transporter superfamily.</text>
</comment>
<proteinExistence type="inferred from homology"/>
<dbReference type="InterPro" id="IPR050095">
    <property type="entry name" value="ECF_ABC_transporter_ATP-bd"/>
</dbReference>
<dbReference type="InterPro" id="IPR027417">
    <property type="entry name" value="P-loop_NTPase"/>
</dbReference>
<reference evidence="10 11" key="1">
    <citation type="submission" date="2024-03" db="EMBL/GenBank/DDBJ databases">
        <title>Human intestinal bacterial collection.</title>
        <authorList>
            <person name="Pauvert C."/>
            <person name="Hitch T.C.A."/>
            <person name="Clavel T."/>
        </authorList>
    </citation>
    <scope>NUCLEOTIDE SEQUENCE [LARGE SCALE GENOMIC DNA]</scope>
    <source>
        <strain evidence="10 11">CLA-JM-H44</strain>
    </source>
</reference>
<dbReference type="InterPro" id="IPR003593">
    <property type="entry name" value="AAA+_ATPase"/>
</dbReference>
<evidence type="ECO:0000256" key="4">
    <source>
        <dbReference type="ARBA" id="ARBA00022475"/>
    </source>
</evidence>
<dbReference type="EMBL" id="JBBMFD010000014">
    <property type="protein sequence ID" value="MEQ2440895.1"/>
    <property type="molecule type" value="Genomic_DNA"/>
</dbReference>
<dbReference type="PROSITE" id="PS00211">
    <property type="entry name" value="ABC_TRANSPORTER_1"/>
    <property type="match status" value="2"/>
</dbReference>
<evidence type="ECO:0000259" key="9">
    <source>
        <dbReference type="PROSITE" id="PS50893"/>
    </source>
</evidence>
<evidence type="ECO:0000256" key="3">
    <source>
        <dbReference type="ARBA" id="ARBA00022448"/>
    </source>
</evidence>
<evidence type="ECO:0000313" key="10">
    <source>
        <dbReference type="EMBL" id="MEQ2440895.1"/>
    </source>
</evidence>
<keyword evidence="5" id="KW-0547">Nucleotide-binding</keyword>
<dbReference type="InterPro" id="IPR003439">
    <property type="entry name" value="ABC_transporter-like_ATP-bd"/>
</dbReference>
<evidence type="ECO:0000256" key="2">
    <source>
        <dbReference type="ARBA" id="ARBA00005417"/>
    </source>
</evidence>
<sequence>MAAVALENLTFSYPNRKTPALRGVTLSVKEGELAVLCGKSGCGKTTLLRQCKPALAPHGEKSGEIRLFGQPIAALSPRDQAAKIGFVLQNPDNQLVTDKVWHELAFGLESLGVENAAIRLRVAEMASFFGIGPWFHKNVADLSGGQKQLLNLASIMAMQPRLLLLDEPTSQLDPIAAAEFLQTVRKINRELGVTVLLTEHRLEEAVPMADRVVVLDEGRILVDAPPKEAGERLKALDHHMFASMPAPMQIYAALDAPPPCPLTVREGRQFLSNLFRENPPKVKALPDSPAPKGKGEPALELKDVWFRYEKTGPDVIKDLSLTVDKGSIFAVMGQNGAGKTTLLTLLTGQNRPLRGKVRIRGKEIGKYKAGELFDRCLAMLPQNPQALFVKKTIREDLMEMLQGCGRQSADARLIETAKLAQIEDLLDAHPYDVSGGEQQRAALAKALLLEPRILLLDEPTKGLDNHYKEILSGILTRLCGQGVTVLLVSHDIEFCAKYAHRCALFFDGSIVSQGEPKAFFSGNRFYTTAANRMARHLFADAVTNEEVIALCRENGVSPSRP</sequence>
<dbReference type="RefSeq" id="WP_349219665.1">
    <property type="nucleotide sequence ID" value="NZ_JBBMFD010000014.1"/>
</dbReference>
<keyword evidence="3" id="KW-0813">Transport</keyword>
<dbReference type="SUPFAM" id="SSF52540">
    <property type="entry name" value="P-loop containing nucleoside triphosphate hydrolases"/>
    <property type="match status" value="2"/>
</dbReference>
<evidence type="ECO:0000256" key="5">
    <source>
        <dbReference type="ARBA" id="ARBA00022741"/>
    </source>
</evidence>
<comment type="caution">
    <text evidence="10">The sequence shown here is derived from an EMBL/GenBank/DDBJ whole genome shotgun (WGS) entry which is preliminary data.</text>
</comment>
<evidence type="ECO:0000313" key="11">
    <source>
        <dbReference type="Proteomes" id="UP001489509"/>
    </source>
</evidence>
<keyword evidence="7" id="KW-1278">Translocase</keyword>
<dbReference type="InterPro" id="IPR017871">
    <property type="entry name" value="ABC_transporter-like_CS"/>
</dbReference>
<name>A0ABV1E2E5_9FIRM</name>
<accession>A0ABV1E2E5</accession>
<dbReference type="CDD" id="cd03225">
    <property type="entry name" value="ABC_cobalt_CbiO_domain1"/>
    <property type="match status" value="1"/>
</dbReference>
<dbReference type="PANTHER" id="PTHR43553">
    <property type="entry name" value="HEAVY METAL TRANSPORTER"/>
    <property type="match status" value="1"/>
</dbReference>
<dbReference type="SMART" id="SM00382">
    <property type="entry name" value="AAA"/>
    <property type="match status" value="2"/>
</dbReference>
<feature type="domain" description="ABC transporter" evidence="9">
    <location>
        <begin position="4"/>
        <end position="242"/>
    </location>
</feature>
<gene>
    <name evidence="10" type="ORF">WMO26_08670</name>
</gene>
<comment type="subcellular location">
    <subcellularLocation>
        <location evidence="1">Cell membrane</location>
        <topology evidence="1">Peripheral membrane protein</topology>
    </subcellularLocation>
</comment>
<dbReference type="Pfam" id="PF00005">
    <property type="entry name" value="ABC_tran"/>
    <property type="match status" value="2"/>
</dbReference>
<dbReference type="PROSITE" id="PS50893">
    <property type="entry name" value="ABC_TRANSPORTER_2"/>
    <property type="match status" value="2"/>
</dbReference>
<evidence type="ECO:0000256" key="6">
    <source>
        <dbReference type="ARBA" id="ARBA00022840"/>
    </source>
</evidence>